<evidence type="ECO:0000256" key="4">
    <source>
        <dbReference type="ARBA" id="ARBA00022670"/>
    </source>
</evidence>
<dbReference type="GO" id="GO:0006508">
    <property type="term" value="P:proteolysis"/>
    <property type="evidence" value="ECO:0007669"/>
    <property type="project" value="UniProtKB-KW"/>
</dbReference>
<keyword evidence="14" id="KW-1185">Reference proteome</keyword>
<keyword evidence="7" id="KW-0862">Zinc</keyword>
<evidence type="ECO:0000256" key="2">
    <source>
        <dbReference type="ARBA" id="ARBA00004141"/>
    </source>
</evidence>
<dbReference type="GO" id="GO:0004222">
    <property type="term" value="F:metalloendopeptidase activity"/>
    <property type="evidence" value="ECO:0007669"/>
    <property type="project" value="InterPro"/>
</dbReference>
<dbReference type="GO" id="GO:0016020">
    <property type="term" value="C:membrane"/>
    <property type="evidence" value="ECO:0007669"/>
    <property type="project" value="UniProtKB-SubCell"/>
</dbReference>
<evidence type="ECO:0000256" key="6">
    <source>
        <dbReference type="ARBA" id="ARBA00022801"/>
    </source>
</evidence>
<feature type="domain" description="Peptidase M50" evidence="12">
    <location>
        <begin position="9"/>
        <end position="369"/>
    </location>
</feature>
<protein>
    <submittedName>
        <fullName evidence="13">Membrane-associated protease RseP (Regulator of RpoE activity)</fullName>
    </submittedName>
</protein>
<evidence type="ECO:0000256" key="3">
    <source>
        <dbReference type="ARBA" id="ARBA00007931"/>
    </source>
</evidence>
<keyword evidence="9" id="KW-0482">Metalloprotease</keyword>
<feature type="transmembrane region" description="Helical" evidence="11">
    <location>
        <begin position="99"/>
        <end position="120"/>
    </location>
</feature>
<dbReference type="PANTHER" id="PTHR42837:SF2">
    <property type="entry name" value="MEMBRANE METALLOPROTEASE ARASP2, CHLOROPLASTIC-RELATED"/>
    <property type="match status" value="1"/>
</dbReference>
<name>A0A7W5FC67_9ACTN</name>
<sequence>MLFWLGAAAFALTILISVSLHELGHMITGKRFGMKVTKYFVGFGPTIFSFHRGETEYGLKLIPLGGFCKIVGMTPQDDDVAPEDQHRAMWRFPVWKRTVVMAAGSITHFMLALAGAWVMAWSIGLPNIALPNTPEEQRAAPAMIFVGDCVRPSLSDTSPECVPGQNGAVAAPAKAAGLQTGDVITKVGTTAVASYGQLTDAIRAQAAGPTPFEYVRNGQTGTATVNLVSAERTPLDDPDGPVSQVPVAGVNWTTDQPRVIEYSPLGAIPASGEFNWYLVENSIKAMARIPEKIPALWNSITGDERDPDTPISVVGASRIGGEAIEKGVPEVFWQVFISLNVFIGLFNLLPLLPVDGGHIAIAWFEAIRSWVYKRFRRPDPGRVDYYKLMPVTYAVILIGGAFTLLTVTADIINPITIFK</sequence>
<feature type="transmembrane region" description="Helical" evidence="11">
    <location>
        <begin position="391"/>
        <end position="412"/>
    </location>
</feature>
<proteinExistence type="inferred from homology"/>
<dbReference type="Proteomes" id="UP000590749">
    <property type="component" value="Unassembled WGS sequence"/>
</dbReference>
<dbReference type="Pfam" id="PF02163">
    <property type="entry name" value="Peptidase_M50"/>
    <property type="match status" value="1"/>
</dbReference>
<gene>
    <name evidence="13" type="ORF">FHR83_000717</name>
</gene>
<evidence type="ECO:0000256" key="7">
    <source>
        <dbReference type="ARBA" id="ARBA00022833"/>
    </source>
</evidence>
<evidence type="ECO:0000256" key="1">
    <source>
        <dbReference type="ARBA" id="ARBA00001947"/>
    </source>
</evidence>
<comment type="similarity">
    <text evidence="3">Belongs to the peptidase M50B family.</text>
</comment>
<dbReference type="CDD" id="cd06163">
    <property type="entry name" value="S2P-M50_PDZ_RseP-like"/>
    <property type="match status" value="1"/>
</dbReference>
<keyword evidence="8 11" id="KW-1133">Transmembrane helix</keyword>
<evidence type="ECO:0000256" key="8">
    <source>
        <dbReference type="ARBA" id="ARBA00022989"/>
    </source>
</evidence>
<dbReference type="RefSeq" id="WP_183216452.1">
    <property type="nucleotide sequence ID" value="NZ_BMPW01000001.1"/>
</dbReference>
<accession>A0A7W5FC67</accession>
<comment type="caution">
    <text evidence="13">The sequence shown here is derived from an EMBL/GenBank/DDBJ whole genome shotgun (WGS) entry which is preliminary data.</text>
</comment>
<keyword evidence="6" id="KW-0378">Hydrolase</keyword>
<keyword evidence="4 13" id="KW-0645">Protease</keyword>
<dbReference type="InterPro" id="IPR036034">
    <property type="entry name" value="PDZ_sf"/>
</dbReference>
<dbReference type="InterPro" id="IPR004387">
    <property type="entry name" value="Pept_M50_Zn"/>
</dbReference>
<keyword evidence="5 11" id="KW-0812">Transmembrane</keyword>
<comment type="cofactor">
    <cofactor evidence="1">
        <name>Zn(2+)</name>
        <dbReference type="ChEBI" id="CHEBI:29105"/>
    </cofactor>
</comment>
<dbReference type="Gene3D" id="2.30.42.10">
    <property type="match status" value="1"/>
</dbReference>
<dbReference type="PANTHER" id="PTHR42837">
    <property type="entry name" value="REGULATOR OF SIGMA-E PROTEASE RSEP"/>
    <property type="match status" value="1"/>
</dbReference>
<evidence type="ECO:0000313" key="14">
    <source>
        <dbReference type="Proteomes" id="UP000590749"/>
    </source>
</evidence>
<dbReference type="EMBL" id="JACHXF010000001">
    <property type="protein sequence ID" value="MBB3093083.1"/>
    <property type="molecule type" value="Genomic_DNA"/>
</dbReference>
<evidence type="ECO:0000313" key="13">
    <source>
        <dbReference type="EMBL" id="MBB3093083.1"/>
    </source>
</evidence>
<organism evidence="13 14">
    <name type="scientific">Actinoplanes campanulatus</name>
    <dbReference type="NCBI Taxonomy" id="113559"/>
    <lineage>
        <taxon>Bacteria</taxon>
        <taxon>Bacillati</taxon>
        <taxon>Actinomycetota</taxon>
        <taxon>Actinomycetes</taxon>
        <taxon>Micromonosporales</taxon>
        <taxon>Micromonosporaceae</taxon>
        <taxon>Actinoplanes</taxon>
    </lineage>
</organism>
<dbReference type="SUPFAM" id="SSF50156">
    <property type="entry name" value="PDZ domain-like"/>
    <property type="match status" value="1"/>
</dbReference>
<evidence type="ECO:0000256" key="10">
    <source>
        <dbReference type="ARBA" id="ARBA00023136"/>
    </source>
</evidence>
<dbReference type="AlphaFoldDB" id="A0A7W5FC67"/>
<evidence type="ECO:0000256" key="9">
    <source>
        <dbReference type="ARBA" id="ARBA00023049"/>
    </source>
</evidence>
<evidence type="ECO:0000256" key="11">
    <source>
        <dbReference type="SAM" id="Phobius"/>
    </source>
</evidence>
<reference evidence="13 14" key="1">
    <citation type="submission" date="2020-08" db="EMBL/GenBank/DDBJ databases">
        <title>Genomic Encyclopedia of Type Strains, Phase III (KMG-III): the genomes of soil and plant-associated and newly described type strains.</title>
        <authorList>
            <person name="Whitman W."/>
        </authorList>
    </citation>
    <scope>NUCLEOTIDE SEQUENCE [LARGE SCALE GENOMIC DNA]</scope>
    <source>
        <strain evidence="13 14">CECT 3287</strain>
    </source>
</reference>
<comment type="subcellular location">
    <subcellularLocation>
        <location evidence="2">Membrane</location>
        <topology evidence="2">Multi-pass membrane protein</topology>
    </subcellularLocation>
</comment>
<dbReference type="InterPro" id="IPR008915">
    <property type="entry name" value="Peptidase_M50"/>
</dbReference>
<keyword evidence="10 11" id="KW-0472">Membrane</keyword>
<evidence type="ECO:0000256" key="5">
    <source>
        <dbReference type="ARBA" id="ARBA00022692"/>
    </source>
</evidence>
<evidence type="ECO:0000259" key="12">
    <source>
        <dbReference type="Pfam" id="PF02163"/>
    </source>
</evidence>